<proteinExistence type="inferred from homology"/>
<organism evidence="5 6">
    <name type="scientific">Neolewinella xylanilytica</name>
    <dbReference type="NCBI Taxonomy" id="1514080"/>
    <lineage>
        <taxon>Bacteria</taxon>
        <taxon>Pseudomonadati</taxon>
        <taxon>Bacteroidota</taxon>
        <taxon>Saprospiria</taxon>
        <taxon>Saprospirales</taxon>
        <taxon>Lewinellaceae</taxon>
        <taxon>Neolewinella</taxon>
    </lineage>
</organism>
<sequence length="166" mass="18746">MRQLFLVLFLSISAFAPLTAQQYGHLNFANLLSEMPGTKAAETELQTYNQQLVEQGEKMVADLRARVEEVQAQAEDLPPVRLEELRAELSQQRDEIATFEQQVQMNLEQKRQELLGPLIQEARDAITAVAEENGYVMIFDTSQFNTVLFAEDSDDIMALVKAKLGI</sequence>
<dbReference type="InterPro" id="IPR024930">
    <property type="entry name" value="Skp_dom_sf"/>
</dbReference>
<dbReference type="SUPFAM" id="SSF111384">
    <property type="entry name" value="OmpH-like"/>
    <property type="match status" value="1"/>
</dbReference>
<dbReference type="GO" id="GO:0005829">
    <property type="term" value="C:cytosol"/>
    <property type="evidence" value="ECO:0007669"/>
    <property type="project" value="TreeGrafter"/>
</dbReference>
<protein>
    <submittedName>
        <fullName evidence="5">Periplasmic chaperone for outer membrane proteins Skp</fullName>
    </submittedName>
</protein>
<dbReference type="GO" id="GO:0050821">
    <property type="term" value="P:protein stabilization"/>
    <property type="evidence" value="ECO:0007669"/>
    <property type="project" value="TreeGrafter"/>
</dbReference>
<evidence type="ECO:0000313" key="6">
    <source>
        <dbReference type="Proteomes" id="UP000237662"/>
    </source>
</evidence>
<evidence type="ECO:0000256" key="4">
    <source>
        <dbReference type="SAM" id="SignalP"/>
    </source>
</evidence>
<dbReference type="PANTHER" id="PTHR35089:SF1">
    <property type="entry name" value="CHAPERONE PROTEIN SKP"/>
    <property type="match status" value="1"/>
</dbReference>
<dbReference type="PANTHER" id="PTHR35089">
    <property type="entry name" value="CHAPERONE PROTEIN SKP"/>
    <property type="match status" value="1"/>
</dbReference>
<comment type="similarity">
    <text evidence="1">Belongs to the Skp family.</text>
</comment>
<feature type="coiled-coil region" evidence="3">
    <location>
        <begin position="53"/>
        <end position="102"/>
    </location>
</feature>
<gene>
    <name evidence="5" type="ORF">CLV84_1517</name>
</gene>
<feature type="chain" id="PRO_5015467989" evidence="4">
    <location>
        <begin position="17"/>
        <end position="166"/>
    </location>
</feature>
<reference evidence="5 6" key="1">
    <citation type="submission" date="2018-02" db="EMBL/GenBank/DDBJ databases">
        <title>Genomic Encyclopedia of Archaeal and Bacterial Type Strains, Phase II (KMG-II): from individual species to whole genera.</title>
        <authorList>
            <person name="Goeker M."/>
        </authorList>
    </citation>
    <scope>NUCLEOTIDE SEQUENCE [LARGE SCALE GENOMIC DNA]</scope>
    <source>
        <strain evidence="5 6">DSM 29526</strain>
    </source>
</reference>
<comment type="caution">
    <text evidence="5">The sequence shown here is derived from an EMBL/GenBank/DDBJ whole genome shotgun (WGS) entry which is preliminary data.</text>
</comment>
<keyword evidence="2 4" id="KW-0732">Signal</keyword>
<name>A0A2S6IAR5_9BACT</name>
<keyword evidence="3" id="KW-0175">Coiled coil</keyword>
<evidence type="ECO:0000256" key="1">
    <source>
        <dbReference type="ARBA" id="ARBA00009091"/>
    </source>
</evidence>
<dbReference type="Gene3D" id="3.30.910.20">
    <property type="entry name" value="Skp domain"/>
    <property type="match status" value="1"/>
</dbReference>
<keyword evidence="6" id="KW-1185">Reference proteome</keyword>
<accession>A0A2S6IAR5</accession>
<dbReference type="RefSeq" id="WP_104419087.1">
    <property type="nucleotide sequence ID" value="NZ_PTJC01000005.1"/>
</dbReference>
<dbReference type="Pfam" id="PF03938">
    <property type="entry name" value="OmpH"/>
    <property type="match status" value="1"/>
</dbReference>
<feature type="signal peptide" evidence="4">
    <location>
        <begin position="1"/>
        <end position="16"/>
    </location>
</feature>
<evidence type="ECO:0000313" key="5">
    <source>
        <dbReference type="EMBL" id="PPK88549.1"/>
    </source>
</evidence>
<evidence type="ECO:0000256" key="2">
    <source>
        <dbReference type="ARBA" id="ARBA00022729"/>
    </source>
</evidence>
<dbReference type="OrthoDB" id="1493480at2"/>
<dbReference type="InterPro" id="IPR005632">
    <property type="entry name" value="Chaperone_Skp"/>
</dbReference>
<dbReference type="GO" id="GO:0051082">
    <property type="term" value="F:unfolded protein binding"/>
    <property type="evidence" value="ECO:0007669"/>
    <property type="project" value="InterPro"/>
</dbReference>
<dbReference type="EMBL" id="PTJC01000005">
    <property type="protein sequence ID" value="PPK88549.1"/>
    <property type="molecule type" value="Genomic_DNA"/>
</dbReference>
<evidence type="ECO:0000256" key="3">
    <source>
        <dbReference type="SAM" id="Coils"/>
    </source>
</evidence>
<dbReference type="Proteomes" id="UP000237662">
    <property type="component" value="Unassembled WGS sequence"/>
</dbReference>
<dbReference type="AlphaFoldDB" id="A0A2S6IAR5"/>
<dbReference type="SMART" id="SM00935">
    <property type="entry name" value="OmpH"/>
    <property type="match status" value="1"/>
</dbReference>